<gene>
    <name evidence="2" type="ORF">H8700_11470</name>
</gene>
<name>A0ABR7MWY7_9FIRM</name>
<feature type="transmembrane region" description="Helical" evidence="1">
    <location>
        <begin position="198"/>
        <end position="220"/>
    </location>
</feature>
<evidence type="ECO:0000313" key="2">
    <source>
        <dbReference type="EMBL" id="MBC8558316.1"/>
    </source>
</evidence>
<feature type="transmembrane region" description="Helical" evidence="1">
    <location>
        <begin position="232"/>
        <end position="252"/>
    </location>
</feature>
<keyword evidence="3" id="KW-1185">Reference proteome</keyword>
<dbReference type="InterPro" id="IPR007163">
    <property type="entry name" value="VCA0040-like"/>
</dbReference>
<feature type="transmembrane region" description="Helical" evidence="1">
    <location>
        <begin position="82"/>
        <end position="100"/>
    </location>
</feature>
<dbReference type="PANTHER" id="PTHR37308:SF1">
    <property type="entry name" value="POLYPRENYL-PHOSPHATE TRANSPORTER"/>
    <property type="match status" value="1"/>
</dbReference>
<dbReference type="RefSeq" id="WP_022142413.1">
    <property type="nucleotide sequence ID" value="NZ_JACRSW010000040.1"/>
</dbReference>
<keyword evidence="1" id="KW-0812">Transmembrane</keyword>
<keyword evidence="1" id="KW-1133">Transmembrane helix</keyword>
<dbReference type="Pfam" id="PF04018">
    <property type="entry name" value="VCA0040-like"/>
    <property type="match status" value="1"/>
</dbReference>
<feature type="transmembrane region" description="Helical" evidence="1">
    <location>
        <begin position="136"/>
        <end position="155"/>
    </location>
</feature>
<feature type="transmembrane region" description="Helical" evidence="1">
    <location>
        <begin position="258"/>
        <end position="278"/>
    </location>
</feature>
<dbReference type="PANTHER" id="PTHR37308">
    <property type="entry name" value="INTEGRAL MEMBRANE PROTEIN"/>
    <property type="match status" value="1"/>
</dbReference>
<accession>A0ABR7MWY7</accession>
<dbReference type="Proteomes" id="UP000637513">
    <property type="component" value="Unassembled WGS sequence"/>
</dbReference>
<keyword evidence="1" id="KW-0472">Membrane</keyword>
<feature type="transmembrane region" description="Helical" evidence="1">
    <location>
        <begin position="160"/>
        <end position="178"/>
    </location>
</feature>
<organism evidence="2 3">
    <name type="scientific">Jutongia hominis</name>
    <dbReference type="NCBI Taxonomy" id="2763664"/>
    <lineage>
        <taxon>Bacteria</taxon>
        <taxon>Bacillati</taxon>
        <taxon>Bacillota</taxon>
        <taxon>Clostridia</taxon>
        <taxon>Lachnospirales</taxon>
        <taxon>Lachnospiraceae</taxon>
        <taxon>Jutongia</taxon>
    </lineage>
</organism>
<evidence type="ECO:0000313" key="3">
    <source>
        <dbReference type="Proteomes" id="UP000637513"/>
    </source>
</evidence>
<feature type="transmembrane region" description="Helical" evidence="1">
    <location>
        <begin position="109"/>
        <end position="130"/>
    </location>
</feature>
<evidence type="ECO:0000256" key="1">
    <source>
        <dbReference type="SAM" id="Phobius"/>
    </source>
</evidence>
<sequence length="283" mass="29865">MKYLIDILKGVVIGVANAIPGVSGGTMMVSMGIYDDIIYCITHLFKQFKKSVLMLLPYFIGMAVGIVGLAFAIQYLDKNFPFQTRMVFIGLILGGVPMLFQRVKKQKIGIANGVVFLIFFASIIAMQYFGGNGTDVALTIGVLSLIKLFVVGVIASATMVIPGVSGSMMLMIMGYYNPIMKAITDFVKAATSGDWGNVLHIGAILVPFGIGVVLGIFAIAKIIEWLLNKAEGLTYSAILGLVISSPVVILMGTALSGIGAVTIVTGIIALVLGGIFALKLGGE</sequence>
<protein>
    <submittedName>
        <fullName evidence="2">DUF368 domain-containing protein</fullName>
    </submittedName>
</protein>
<feature type="transmembrane region" description="Helical" evidence="1">
    <location>
        <begin position="55"/>
        <end position="76"/>
    </location>
</feature>
<proteinExistence type="predicted"/>
<reference evidence="2 3" key="1">
    <citation type="submission" date="2020-08" db="EMBL/GenBank/DDBJ databases">
        <title>Genome public.</title>
        <authorList>
            <person name="Liu C."/>
            <person name="Sun Q."/>
        </authorList>
    </citation>
    <scope>NUCLEOTIDE SEQUENCE [LARGE SCALE GENOMIC DNA]</scope>
    <source>
        <strain evidence="2 3">BX3</strain>
    </source>
</reference>
<feature type="transmembrane region" description="Helical" evidence="1">
    <location>
        <begin position="12"/>
        <end position="34"/>
    </location>
</feature>
<comment type="caution">
    <text evidence="2">The sequence shown here is derived from an EMBL/GenBank/DDBJ whole genome shotgun (WGS) entry which is preliminary data.</text>
</comment>
<dbReference type="EMBL" id="JACRSW010000040">
    <property type="protein sequence ID" value="MBC8558316.1"/>
    <property type="molecule type" value="Genomic_DNA"/>
</dbReference>